<dbReference type="EMBL" id="JARK01001354">
    <property type="protein sequence ID" value="EYC21992.1"/>
    <property type="molecule type" value="Genomic_DNA"/>
</dbReference>
<sequence length="76" mass="8748">MLAIPKIAFSKPGKMTVANLREVWQLEETPPLRKVNLGDLAHDWKERTQDNDNQKLTSLFRYILKNVTAPSNSIQK</sequence>
<comment type="caution">
    <text evidence="1">The sequence shown here is derived from an EMBL/GenBank/DDBJ whole genome shotgun (WGS) entry which is preliminary data.</text>
</comment>
<protein>
    <submittedName>
        <fullName evidence="1">Uncharacterized protein</fullName>
    </submittedName>
</protein>
<dbReference type="Proteomes" id="UP000024635">
    <property type="component" value="Unassembled WGS sequence"/>
</dbReference>
<accession>A0A016V4R9</accession>
<proteinExistence type="predicted"/>
<evidence type="ECO:0000313" key="1">
    <source>
        <dbReference type="EMBL" id="EYC21992.1"/>
    </source>
</evidence>
<keyword evidence="2" id="KW-1185">Reference proteome</keyword>
<gene>
    <name evidence="1" type="primary">Acey_s0018.g3650</name>
    <name evidence="1" type="ORF">Y032_0018g3650</name>
</gene>
<dbReference type="AlphaFoldDB" id="A0A016V4R9"/>
<reference evidence="2" key="1">
    <citation type="journal article" date="2015" name="Nat. Genet.">
        <title>The genome and transcriptome of the zoonotic hookworm Ancylostoma ceylanicum identify infection-specific gene families.</title>
        <authorList>
            <person name="Schwarz E.M."/>
            <person name="Hu Y."/>
            <person name="Antoshechkin I."/>
            <person name="Miller M.M."/>
            <person name="Sternberg P.W."/>
            <person name="Aroian R.V."/>
        </authorList>
    </citation>
    <scope>NUCLEOTIDE SEQUENCE</scope>
    <source>
        <strain evidence="2">HY135</strain>
    </source>
</reference>
<name>A0A016V4R9_9BILA</name>
<evidence type="ECO:0000313" key="2">
    <source>
        <dbReference type="Proteomes" id="UP000024635"/>
    </source>
</evidence>
<organism evidence="1 2">
    <name type="scientific">Ancylostoma ceylanicum</name>
    <dbReference type="NCBI Taxonomy" id="53326"/>
    <lineage>
        <taxon>Eukaryota</taxon>
        <taxon>Metazoa</taxon>
        <taxon>Ecdysozoa</taxon>
        <taxon>Nematoda</taxon>
        <taxon>Chromadorea</taxon>
        <taxon>Rhabditida</taxon>
        <taxon>Rhabditina</taxon>
        <taxon>Rhabditomorpha</taxon>
        <taxon>Strongyloidea</taxon>
        <taxon>Ancylostomatidae</taxon>
        <taxon>Ancylostomatinae</taxon>
        <taxon>Ancylostoma</taxon>
    </lineage>
</organism>